<dbReference type="EMBL" id="KI546038">
    <property type="protein sequence ID" value="EST47637.1"/>
    <property type="molecule type" value="Genomic_DNA"/>
</dbReference>
<proteinExistence type="predicted"/>
<feature type="coiled-coil region" evidence="1">
    <location>
        <begin position="1727"/>
        <end position="1779"/>
    </location>
</feature>
<keyword evidence="1" id="KW-0175">Coiled coil</keyword>
<feature type="compositionally biased region" description="Polar residues" evidence="2">
    <location>
        <begin position="1327"/>
        <end position="1347"/>
    </location>
</feature>
<feature type="compositionally biased region" description="Basic residues" evidence="2">
    <location>
        <begin position="1794"/>
        <end position="1803"/>
    </location>
</feature>
<keyword evidence="5" id="KW-1185">Reference proteome</keyword>
<evidence type="ECO:0000313" key="3">
    <source>
        <dbReference type="EMBL" id="EST47637.1"/>
    </source>
</evidence>
<accession>V6LSJ0</accession>
<feature type="region of interest" description="Disordered" evidence="2">
    <location>
        <begin position="1792"/>
        <end position="1828"/>
    </location>
</feature>
<gene>
    <name evidence="3" type="ORF">SS50377_12332</name>
    <name evidence="4" type="ORF">SS50377_23061</name>
</gene>
<evidence type="ECO:0000313" key="5">
    <source>
        <dbReference type="Proteomes" id="UP000018208"/>
    </source>
</evidence>
<organism evidence="3">
    <name type="scientific">Spironucleus salmonicida</name>
    <dbReference type="NCBI Taxonomy" id="348837"/>
    <lineage>
        <taxon>Eukaryota</taxon>
        <taxon>Metamonada</taxon>
        <taxon>Diplomonadida</taxon>
        <taxon>Hexamitidae</taxon>
        <taxon>Hexamitinae</taxon>
        <taxon>Spironucleus</taxon>
    </lineage>
</organism>
<sequence>MRYLFLSIESELSDLCLKDLKTPYFNDVLFIDYNQISKPHDVQFDNITQYLASFQQCGSINLSLPENPIVVILYNYSDQTHYKVKVNHISQKSEMILKNDFQLFVYHDYVEPIITNAKQPAKKTEVVPISYQINEQELVCPLLITITQQLVQDFMLRQLYLKNIKDSSVINLSGKSLFSQVYPDFYVTINDQYTQKMYDVDMQLNQMNSCYSALIDSIPFIEQNSLSVILGCAIDAVQTVTEKHQSQPDETLQGIILPASELSISETIQLDYSLPNIRAHQFLSRPITDFSIFDTFEHTIYCKLTTTQARYYTKMAFDAYLKYYKLVNQLDSQKTPNKDPNRQTPRTVMLRRADFAELIGMFMKDCGGEKLGLIEAESVIRKTLLMHLQNIDSGDYYVNLTDPISDEISSDISVIKLGARKNSEYNELPVHAQLSISEDIPCSLHQHFDAMGNNLCFVQDPILPQNEDLGIVKTNVNNMEMQFYISNQVEKIAKDLNIEYNREKFVNGAPNIDEFFQLIQDVSLLVSKDVQIDPKKKSETIQELGFSHQLITNEIKQDFIVALQPMNEKDKKNAGQRKIFGCPFLCSYKGQIFVFLQLLLHSWYSQSLSLLQQGLPQNVEKLSIDCEDAPSVERDTNENEVVQEVQKIQVFQNINEQFKQEDSSIYQLFGLISSISFKNISQIDMQPPPSKDKKPKAGEQITPKIQIELFDQAYPLVVQALFLALNIGDEKAFYAIEKCLESIELQYSPLFFIKKSSNTNFLTKQTQKHVTFDFILQLQQGQLKIQNARQLTIEKIANQKLFCPYRNYQNFSIPVGDRSIINSFPINNKIQLVRKWNSLQQSIVNYSGPQQFTDKFTFSAAQLQRQVLIENESVTFTSEVPTVGKLHGELQDESNLRCFNESMVFEKNGISQKFSLLDDMELFKVFDSFNSNIPIICKMVNNQPKYIKCIFKNDGQFICLQDGQQLFAISDVFEEELIENAVLHPKLVFSKSQSRTSYLDQITGMIFEQFGFLQSIRRSLLDQDGEMKVIQTFQIPYLLSISQVIFKEDSIKDSFLKLDTKCTIIELPVLERIVFMFNISKTVISVSFAGDVFIQIDGVTYALKQDASFFILLSVSTCGGNFYKTLNEIQTAGIPVDTKASKKPKASGDVSVLGVQDDAKEESKIFQSPLILYGGQGFHFWHSILKRRTKFLNNVDLTTRISFEKQAPIMKNPELNNKYENLEPINLLFDIVKLCQTEYTDLVHNSTSLFKVLQKAQLNFNRIHHEMFLPISNTYQSHLTGIYRFVLGTSDAPQDSPLYPSVSSIDWVGNTFHLRLGSSYESTFNLKSGTSRSNTPKSRPISSSAIKQRSKDPAIIDQQNYQQDIIFAQDNCHPVFPPLLTETIQTDITGELVNLIKKRELEAINQAKEKILQQEQAARSPTPDDKKSKKPTKPSKKDEPKSPEPVLEKTPQLRPLTQILNELEQIEIDTIQNSFKKFILFMSGSTEHVLLGKRALDYSYESDILEQFIQSAIPNSQIPSPAQQIMHKRYIIIPQSPDQKYFKGTQSFDFSDQAFCTIDNDVPWIVVDNKEINQLTYFANMLEFANVTNFSLLVHSYFSRISTNFDFSKICGLGFQPGIKSSLLEQLNEVRVILSKLTLNNQNQASQQVTLYSQFLPYFDPTYMFSNIQNPEYFLQIYHFASNSDPEYWKNLEKTKQKWREITNTRTNLLKNNNNIQNKQKISEHLISEISDIIQAKKEQLKRENERILQQKKLEMEKIQQQEREKIIEEMEIQNQIEQQPEFDYMIDKPMKNDKKHKNKAPNKHMQLSAISPRTSLGTDEDSEDEESQYTFGQATLVSQRGSRNSYLLAAKKMATGARILPKIGLGKVSGALIGVLKIMPQSINSRCQENHVILKNLQQEAVKVFLQFQKEDIDIQNSEILIQPFQSVCVVVRHKCISESVIKLKTITQIDDQVVEDVQVVEVRGRVK</sequence>
<feature type="compositionally biased region" description="Acidic residues" evidence="2">
    <location>
        <begin position="1819"/>
        <end position="1828"/>
    </location>
</feature>
<dbReference type="Proteomes" id="UP000018208">
    <property type="component" value="Unassembled WGS sequence"/>
</dbReference>
<evidence type="ECO:0000313" key="4">
    <source>
        <dbReference type="EMBL" id="KAH0575428.1"/>
    </source>
</evidence>
<evidence type="ECO:0000256" key="1">
    <source>
        <dbReference type="SAM" id="Coils"/>
    </source>
</evidence>
<reference evidence="3 4" key="1">
    <citation type="journal article" date="2014" name="PLoS Genet.">
        <title>The Genome of Spironucleus salmonicida Highlights a Fish Pathogen Adapted to Fluctuating Environments.</title>
        <authorList>
            <person name="Xu F."/>
            <person name="Jerlstrom-Hultqvist J."/>
            <person name="Einarsson E."/>
            <person name="Astvaldsson A."/>
            <person name="Svard S.G."/>
            <person name="Andersson J.O."/>
        </authorList>
    </citation>
    <scope>NUCLEOTIDE SEQUENCE</scope>
    <source>
        <strain evidence="4">ATCC 50377</strain>
    </source>
</reference>
<name>V6LSJ0_9EUKA</name>
<evidence type="ECO:0000256" key="2">
    <source>
        <dbReference type="SAM" id="MobiDB-lite"/>
    </source>
</evidence>
<dbReference type="VEuPathDB" id="GiardiaDB:SS50377_23061"/>
<dbReference type="OrthoDB" id="10254831at2759"/>
<feature type="region of interest" description="Disordered" evidence="2">
    <location>
        <begin position="1411"/>
        <end position="1453"/>
    </location>
</feature>
<dbReference type="EMBL" id="AUWU02000003">
    <property type="protein sequence ID" value="KAH0575428.1"/>
    <property type="molecule type" value="Genomic_DNA"/>
</dbReference>
<reference evidence="4" key="2">
    <citation type="submission" date="2020-12" db="EMBL/GenBank/DDBJ databases">
        <title>New Spironucleus salmonicida genome in near-complete chromosomes.</title>
        <authorList>
            <person name="Xu F."/>
            <person name="Kurt Z."/>
            <person name="Jimenez-Gonzalez A."/>
            <person name="Astvaldsson A."/>
            <person name="Andersson J.O."/>
            <person name="Svard S.G."/>
        </authorList>
    </citation>
    <scope>NUCLEOTIDE SEQUENCE</scope>
    <source>
        <strain evidence="4">ATCC 50377</strain>
    </source>
</reference>
<feature type="region of interest" description="Disordered" evidence="2">
    <location>
        <begin position="1327"/>
        <end position="1354"/>
    </location>
</feature>
<feature type="compositionally biased region" description="Polar residues" evidence="2">
    <location>
        <begin position="1809"/>
        <end position="1818"/>
    </location>
</feature>
<protein>
    <submittedName>
        <fullName evidence="3">Uncharacterized protein</fullName>
    </submittedName>
</protein>